<evidence type="ECO:0000313" key="5">
    <source>
        <dbReference type="EMBL" id="RKL65536.1"/>
    </source>
</evidence>
<reference evidence="5 6" key="1">
    <citation type="submission" date="2017-10" db="EMBL/GenBank/DDBJ databases">
        <title>Bacillus sp. nov., a halophilic bacterium isolated from a Keqin Lake.</title>
        <authorList>
            <person name="Wang H."/>
        </authorList>
    </citation>
    <scope>NUCLEOTIDE SEQUENCE [LARGE SCALE GENOMIC DNA]</scope>
    <source>
        <strain evidence="5 6">KCTC 13187</strain>
    </source>
</reference>
<dbReference type="PANTHER" id="PTHR11748">
    <property type="entry name" value="D-LACTATE DEHYDROGENASE"/>
    <property type="match status" value="1"/>
</dbReference>
<dbReference type="SUPFAM" id="SSF56176">
    <property type="entry name" value="FAD-binding/transporter-associated domain-like"/>
    <property type="match status" value="1"/>
</dbReference>
<dbReference type="InterPro" id="IPR016164">
    <property type="entry name" value="FAD-linked_Oxase-like_C"/>
</dbReference>
<dbReference type="RefSeq" id="WP_110937169.1">
    <property type="nucleotide sequence ID" value="NZ_KZ614146.1"/>
</dbReference>
<dbReference type="EMBL" id="PDOE01000015">
    <property type="protein sequence ID" value="RKL65536.1"/>
    <property type="molecule type" value="Genomic_DNA"/>
</dbReference>
<protein>
    <submittedName>
        <fullName evidence="5">FAD-binding oxidoreductase</fullName>
    </submittedName>
</protein>
<dbReference type="InterPro" id="IPR016169">
    <property type="entry name" value="FAD-bd_PCMH_sub2"/>
</dbReference>
<evidence type="ECO:0000256" key="2">
    <source>
        <dbReference type="ARBA" id="ARBA00022827"/>
    </source>
</evidence>
<keyword evidence="2" id="KW-0274">FAD</keyword>
<keyword evidence="6" id="KW-1185">Reference proteome</keyword>
<organism evidence="5 6">
    <name type="scientific">Salipaludibacillus neizhouensis</name>
    <dbReference type="NCBI Taxonomy" id="885475"/>
    <lineage>
        <taxon>Bacteria</taxon>
        <taxon>Bacillati</taxon>
        <taxon>Bacillota</taxon>
        <taxon>Bacilli</taxon>
        <taxon>Bacillales</taxon>
        <taxon>Bacillaceae</taxon>
    </lineage>
</organism>
<dbReference type="PROSITE" id="PS51387">
    <property type="entry name" value="FAD_PCMH"/>
    <property type="match status" value="1"/>
</dbReference>
<dbReference type="Gene3D" id="3.30.465.10">
    <property type="match status" value="1"/>
</dbReference>
<keyword evidence="1" id="KW-0285">Flavoprotein</keyword>
<dbReference type="OrthoDB" id="9767256at2"/>
<dbReference type="Proteomes" id="UP000281498">
    <property type="component" value="Unassembled WGS sequence"/>
</dbReference>
<dbReference type="InterPro" id="IPR016166">
    <property type="entry name" value="FAD-bd_PCMH"/>
</dbReference>
<evidence type="ECO:0000256" key="1">
    <source>
        <dbReference type="ARBA" id="ARBA00022630"/>
    </source>
</evidence>
<dbReference type="GO" id="GO:0016491">
    <property type="term" value="F:oxidoreductase activity"/>
    <property type="evidence" value="ECO:0007669"/>
    <property type="project" value="UniProtKB-KW"/>
</dbReference>
<feature type="domain" description="FAD-binding PCMH-type" evidence="4">
    <location>
        <begin position="28"/>
        <end position="207"/>
    </location>
</feature>
<evidence type="ECO:0000259" key="4">
    <source>
        <dbReference type="PROSITE" id="PS51387"/>
    </source>
</evidence>
<evidence type="ECO:0000256" key="3">
    <source>
        <dbReference type="ARBA" id="ARBA00023002"/>
    </source>
</evidence>
<dbReference type="PANTHER" id="PTHR11748:SF103">
    <property type="entry name" value="GLYCOLATE OXIDASE SUBUNIT GLCE"/>
    <property type="match status" value="1"/>
</dbReference>
<gene>
    <name evidence="5" type="ORF">CR203_20260</name>
</gene>
<dbReference type="InterPro" id="IPR006094">
    <property type="entry name" value="Oxid_FAD_bind_N"/>
</dbReference>
<name>A0A3A9KKY0_9BACI</name>
<dbReference type="Pfam" id="PF01565">
    <property type="entry name" value="FAD_binding_4"/>
    <property type="match status" value="1"/>
</dbReference>
<dbReference type="AlphaFoldDB" id="A0A3A9KKY0"/>
<dbReference type="InterPro" id="IPR036318">
    <property type="entry name" value="FAD-bd_PCMH-like_sf"/>
</dbReference>
<dbReference type="SUPFAM" id="SSF55103">
    <property type="entry name" value="FAD-linked oxidases, C-terminal domain"/>
    <property type="match status" value="1"/>
</dbReference>
<evidence type="ECO:0000313" key="6">
    <source>
        <dbReference type="Proteomes" id="UP000281498"/>
    </source>
</evidence>
<comment type="caution">
    <text evidence="5">The sequence shown here is derived from an EMBL/GenBank/DDBJ whole genome shotgun (WGS) entry which is preliminary data.</text>
</comment>
<accession>A0A3A9KKY0</accession>
<dbReference type="GO" id="GO:0071949">
    <property type="term" value="F:FAD binding"/>
    <property type="evidence" value="ECO:0007669"/>
    <property type="project" value="InterPro"/>
</dbReference>
<sequence>MVVKEFISELRTAFPDVEMEQAQTNCDLGNNGYVHVYPKSEDEIVTILQYANEHGKKIVVQGNGSKKGFGGEKETADILLSLSKYKGIVEHGAGDMTVTVKSGTSFQELQEFLSEYKQQVSLDPSWPKYASIGGVIASNDSGPKRLGYGSARDAVIGLRIIYPDGTIIRSGGKVVKNVAGYDMNKMYIGSMGTLGVFTEVTLKLRPLPKKESVVLISFPEGSFEDIHAFAVKILDSMMEPVSLEFLNPSLAQKLIGKKQFTLAISFEDVESSVDYQVKMIQDMKPDQTTLSILLDNEELQSFWNQLYSISPNGVEGNLETKETEACLKVGVKNLSVLNVIRDGQMLQDSHNLVVTAHGGLGHGICQLNLKGAREDVASVITNLCQIVGRLKGYVIIKHAPLSLRQEINVWGDKPTYLFLMEGIKSKIDPNHVLNEKRFLGGI</sequence>
<proteinExistence type="predicted"/>
<keyword evidence="3" id="KW-0560">Oxidoreductase</keyword>